<gene>
    <name evidence="3" type="ORF">TSIB3V08_LOCUS7221</name>
</gene>
<accession>A0A7R9G1U6</accession>
<dbReference type="EMBL" id="OC003314">
    <property type="protein sequence ID" value="CAD7263134.1"/>
    <property type="molecule type" value="Genomic_DNA"/>
</dbReference>
<dbReference type="InterPro" id="IPR040659">
    <property type="entry name" value="PhetRS_B1"/>
</dbReference>
<reference evidence="3" key="1">
    <citation type="submission" date="2020-11" db="EMBL/GenBank/DDBJ databases">
        <authorList>
            <person name="Tran Van P."/>
        </authorList>
    </citation>
    <scope>NUCLEOTIDE SEQUENCE</scope>
</reference>
<dbReference type="Pfam" id="PF18262">
    <property type="entry name" value="PhetRS_B1"/>
    <property type="match status" value="1"/>
</dbReference>
<name>A0A7R9G1U6_TIMSH</name>
<evidence type="ECO:0000256" key="1">
    <source>
        <dbReference type="SAM" id="MobiDB-lite"/>
    </source>
</evidence>
<evidence type="ECO:0000313" key="3">
    <source>
        <dbReference type="EMBL" id="CAD7263134.1"/>
    </source>
</evidence>
<evidence type="ECO:0000259" key="2">
    <source>
        <dbReference type="Pfam" id="PF18262"/>
    </source>
</evidence>
<feature type="region of interest" description="Disordered" evidence="1">
    <location>
        <begin position="222"/>
        <end position="242"/>
    </location>
</feature>
<proteinExistence type="predicted"/>
<dbReference type="AlphaFoldDB" id="A0A7R9G1U6"/>
<sequence length="242" mass="26723">MKTIERTLSRKLGAQRLPDSLKICFDLLKPIPVLCLPSARTVLNVLCLAETSSCAMPALRPTCGGPTHLCHKSDNSKMEGCTYRKCTRICVKGEWKTILKKPPSQDSNLHLPDIGSLVYCEGSELDHGVTEAGDIIIKRCVTYCFTENVEAPGIELEISGSVARNSVTTRPRSQLADEEFNDLCFEFGLELDEVWSPNCQKRKSHCPQDTLPESRAIAHSASLIPGEELTPHPEYSPKLAID</sequence>
<feature type="domain" description="Phenylalanine--tRNA ligase beta subunit B1" evidence="2">
    <location>
        <begin position="172"/>
        <end position="202"/>
    </location>
</feature>
<protein>
    <recommendedName>
        <fullName evidence="2">Phenylalanine--tRNA ligase beta subunit B1 domain-containing protein</fullName>
    </recommendedName>
</protein>
<dbReference type="Gene3D" id="3.30.56.10">
    <property type="match status" value="1"/>
</dbReference>
<organism evidence="3">
    <name type="scientific">Timema shepardi</name>
    <name type="common">Walking stick</name>
    <dbReference type="NCBI Taxonomy" id="629360"/>
    <lineage>
        <taxon>Eukaryota</taxon>
        <taxon>Metazoa</taxon>
        <taxon>Ecdysozoa</taxon>
        <taxon>Arthropoda</taxon>
        <taxon>Hexapoda</taxon>
        <taxon>Insecta</taxon>
        <taxon>Pterygota</taxon>
        <taxon>Neoptera</taxon>
        <taxon>Polyneoptera</taxon>
        <taxon>Phasmatodea</taxon>
        <taxon>Timematodea</taxon>
        <taxon>Timematoidea</taxon>
        <taxon>Timematidae</taxon>
        <taxon>Timema</taxon>
    </lineage>
</organism>